<proteinExistence type="predicted"/>
<dbReference type="InterPro" id="IPR013103">
    <property type="entry name" value="RVT_2"/>
</dbReference>
<reference evidence="3 4" key="1">
    <citation type="journal article" date="2023" name="Hortic Res">
        <title>The complete reference genome for grapevine (Vitis vinifera L.) genetics and breeding.</title>
        <authorList>
            <person name="Shi X."/>
            <person name="Cao S."/>
            <person name="Wang X."/>
            <person name="Huang S."/>
            <person name="Wang Y."/>
            <person name="Liu Z."/>
            <person name="Liu W."/>
            <person name="Leng X."/>
            <person name="Peng Y."/>
            <person name="Wang N."/>
            <person name="Wang Y."/>
            <person name="Ma Z."/>
            <person name="Xu X."/>
            <person name="Zhang F."/>
            <person name="Xue H."/>
            <person name="Zhong H."/>
            <person name="Wang Y."/>
            <person name="Zhang K."/>
            <person name="Velt A."/>
            <person name="Avia K."/>
            <person name="Holtgrawe D."/>
            <person name="Grimplet J."/>
            <person name="Matus J.T."/>
            <person name="Ware D."/>
            <person name="Wu X."/>
            <person name="Wang H."/>
            <person name="Liu C."/>
            <person name="Fang Y."/>
            <person name="Rustenholz C."/>
            <person name="Cheng Z."/>
            <person name="Xiao H."/>
            <person name="Zhou Y."/>
        </authorList>
    </citation>
    <scope>NUCLEOTIDE SEQUENCE [LARGE SCALE GENOMIC DNA]</scope>
    <source>
        <strain evidence="4">cv. Pinot noir / PN40024</strain>
        <tissue evidence="3">Leaf</tissue>
    </source>
</reference>
<keyword evidence="4" id="KW-1185">Reference proteome</keyword>
<name>A0ABY9CJ94_VITVI</name>
<sequence>MFRMHFSMAILKNKCFMSQPPRFVNKQFPSHVCKLNKAVYGLKQALQARFTKLSNALLNWGFQLTRVNDSMFLHHSTNEVLILLIYVDDILVTDNNSFYVFSFISYLNSLFAIRDLGHLNYFLGVEVLHGGTTLHLNQNKSIQDLLTPNNTLDSKPKHTSSMLGKTLSQNDGEQLMDARARGVSENTKREWRHTRQANRRRGESSEERQINRRDQTLLTSPTAPAIFGLSNQIGRI</sequence>
<organism evidence="3 4">
    <name type="scientific">Vitis vinifera</name>
    <name type="common">Grape</name>
    <dbReference type="NCBI Taxonomy" id="29760"/>
    <lineage>
        <taxon>Eukaryota</taxon>
        <taxon>Viridiplantae</taxon>
        <taxon>Streptophyta</taxon>
        <taxon>Embryophyta</taxon>
        <taxon>Tracheophyta</taxon>
        <taxon>Spermatophyta</taxon>
        <taxon>Magnoliopsida</taxon>
        <taxon>eudicotyledons</taxon>
        <taxon>Gunneridae</taxon>
        <taxon>Pentapetalae</taxon>
        <taxon>rosids</taxon>
        <taxon>Vitales</taxon>
        <taxon>Vitaceae</taxon>
        <taxon>Viteae</taxon>
        <taxon>Vitis</taxon>
    </lineage>
</organism>
<feature type="domain" description="Reverse transcriptase Ty1/copia-type" evidence="2">
    <location>
        <begin position="9"/>
        <end position="159"/>
    </location>
</feature>
<dbReference type="Proteomes" id="UP001227230">
    <property type="component" value="Chromosome 9"/>
</dbReference>
<accession>A0ABY9CJ94</accession>
<evidence type="ECO:0000313" key="3">
    <source>
        <dbReference type="EMBL" id="WJZ95548.1"/>
    </source>
</evidence>
<feature type="compositionally biased region" description="Basic residues" evidence="1">
    <location>
        <begin position="190"/>
        <end position="199"/>
    </location>
</feature>
<protein>
    <recommendedName>
        <fullName evidence="2">Reverse transcriptase Ty1/copia-type domain-containing protein</fullName>
    </recommendedName>
</protein>
<evidence type="ECO:0000313" key="4">
    <source>
        <dbReference type="Proteomes" id="UP001227230"/>
    </source>
</evidence>
<evidence type="ECO:0000256" key="1">
    <source>
        <dbReference type="SAM" id="MobiDB-lite"/>
    </source>
</evidence>
<evidence type="ECO:0000259" key="2">
    <source>
        <dbReference type="Pfam" id="PF07727"/>
    </source>
</evidence>
<feature type="compositionally biased region" description="Basic and acidic residues" evidence="1">
    <location>
        <begin position="200"/>
        <end position="215"/>
    </location>
</feature>
<dbReference type="Pfam" id="PF07727">
    <property type="entry name" value="RVT_2"/>
    <property type="match status" value="1"/>
</dbReference>
<feature type="compositionally biased region" description="Basic and acidic residues" evidence="1">
    <location>
        <begin position="180"/>
        <end position="189"/>
    </location>
</feature>
<dbReference type="EMBL" id="CP126656">
    <property type="protein sequence ID" value="WJZ95548.1"/>
    <property type="molecule type" value="Genomic_DNA"/>
</dbReference>
<gene>
    <name evidence="3" type="ORF">VitviT2T_014312</name>
</gene>
<feature type="region of interest" description="Disordered" evidence="1">
    <location>
        <begin position="180"/>
        <end position="223"/>
    </location>
</feature>